<dbReference type="AlphaFoldDB" id="A0A0F9CT77"/>
<evidence type="ECO:0000256" key="1">
    <source>
        <dbReference type="SAM" id="Coils"/>
    </source>
</evidence>
<sequence length="176" mass="20001">MDILHHIDRLEEIVGEARKLPVGGGLVMPRQRLLDLIDRMRVSVPKEVYDAREVMEKRDEVLADSTAEASRIITRAKEEVEERLKETEVVKAAEEKSRQILAQAQERILELSREAEAQAAARLDDAQEGAREQMREADVYALQTLKKLEGELNEFIATVQRGVDTLEKRAAERPTS</sequence>
<evidence type="ECO:0008006" key="3">
    <source>
        <dbReference type="Google" id="ProtNLM"/>
    </source>
</evidence>
<protein>
    <recommendedName>
        <fullName evidence="3">ATPase</fullName>
    </recommendedName>
</protein>
<accession>A0A0F9CT77</accession>
<gene>
    <name evidence="2" type="ORF">LCGC14_2283430</name>
</gene>
<feature type="coiled-coil region" evidence="1">
    <location>
        <begin position="77"/>
        <end position="121"/>
    </location>
</feature>
<comment type="caution">
    <text evidence="2">The sequence shown here is derived from an EMBL/GenBank/DDBJ whole genome shotgun (WGS) entry which is preliminary data.</text>
</comment>
<organism evidence="2">
    <name type="scientific">marine sediment metagenome</name>
    <dbReference type="NCBI Taxonomy" id="412755"/>
    <lineage>
        <taxon>unclassified sequences</taxon>
        <taxon>metagenomes</taxon>
        <taxon>ecological metagenomes</taxon>
    </lineage>
</organism>
<proteinExistence type="predicted"/>
<keyword evidence="1" id="KW-0175">Coiled coil</keyword>
<name>A0A0F9CT77_9ZZZZ</name>
<evidence type="ECO:0000313" key="2">
    <source>
        <dbReference type="EMBL" id="KKL52638.1"/>
    </source>
</evidence>
<reference evidence="2" key="1">
    <citation type="journal article" date="2015" name="Nature">
        <title>Complex archaea that bridge the gap between prokaryotes and eukaryotes.</title>
        <authorList>
            <person name="Spang A."/>
            <person name="Saw J.H."/>
            <person name="Jorgensen S.L."/>
            <person name="Zaremba-Niedzwiedzka K."/>
            <person name="Martijn J."/>
            <person name="Lind A.E."/>
            <person name="van Eijk R."/>
            <person name="Schleper C."/>
            <person name="Guy L."/>
            <person name="Ettema T.J."/>
        </authorList>
    </citation>
    <scope>NUCLEOTIDE SEQUENCE</scope>
</reference>
<dbReference type="EMBL" id="LAZR01031820">
    <property type="protein sequence ID" value="KKL52638.1"/>
    <property type="molecule type" value="Genomic_DNA"/>
</dbReference>